<dbReference type="Proteomes" id="UP000237381">
    <property type="component" value="Unassembled WGS sequence"/>
</dbReference>
<comment type="caution">
    <text evidence="1">The sequence shown here is derived from an EMBL/GenBank/DDBJ whole genome shotgun (WGS) entry which is preliminary data.</text>
</comment>
<keyword evidence="2" id="KW-1185">Reference proteome</keyword>
<evidence type="ECO:0000313" key="2">
    <source>
        <dbReference type="Proteomes" id="UP000237381"/>
    </source>
</evidence>
<name>A0A2S4LWP0_9BURK</name>
<organism evidence="1 2">
    <name type="scientific">Paraburkholderia eburnea</name>
    <dbReference type="NCBI Taxonomy" id="1189126"/>
    <lineage>
        <taxon>Bacteria</taxon>
        <taxon>Pseudomonadati</taxon>
        <taxon>Pseudomonadota</taxon>
        <taxon>Betaproteobacteria</taxon>
        <taxon>Burkholderiales</taxon>
        <taxon>Burkholderiaceae</taxon>
        <taxon>Paraburkholderia</taxon>
    </lineage>
</organism>
<dbReference type="AlphaFoldDB" id="A0A2S4LWP0"/>
<evidence type="ECO:0000313" key="1">
    <source>
        <dbReference type="EMBL" id="POR46872.1"/>
    </source>
</evidence>
<proteinExistence type="predicted"/>
<protein>
    <submittedName>
        <fullName evidence="1">Uncharacterized protein</fullName>
    </submittedName>
</protein>
<reference evidence="1 2" key="1">
    <citation type="submission" date="2018-01" db="EMBL/GenBank/DDBJ databases">
        <title>Genomic Encyclopedia of Type Strains, Phase III (KMG-III): the genomes of soil and plant-associated and newly described type strains.</title>
        <authorList>
            <person name="Whitman W."/>
        </authorList>
    </citation>
    <scope>NUCLEOTIDE SEQUENCE [LARGE SCALE GENOMIC DNA]</scope>
    <source>
        <strain evidence="1 2">JCM 18070</strain>
    </source>
</reference>
<sequence length="59" mass="6364">MSRKTLCLQTNVAAGRSNEKDFVSGWPCPEGMATRPPAAIYAVAEGRAETSSYQRFSAP</sequence>
<gene>
    <name evidence="1" type="ORF">B0G62_12127</name>
</gene>
<dbReference type="EMBL" id="PQGA01000021">
    <property type="protein sequence ID" value="POR46872.1"/>
    <property type="molecule type" value="Genomic_DNA"/>
</dbReference>
<accession>A0A2S4LWP0</accession>